<comment type="caution">
    <text evidence="4">The sequence shown here is derived from an EMBL/GenBank/DDBJ whole genome shotgun (WGS) entry which is preliminary data.</text>
</comment>
<dbReference type="Pfam" id="PF13508">
    <property type="entry name" value="Acetyltransf_7"/>
    <property type="match status" value="1"/>
</dbReference>
<keyword evidence="5" id="KW-1185">Reference proteome</keyword>
<dbReference type="GO" id="GO:0016747">
    <property type="term" value="F:acyltransferase activity, transferring groups other than amino-acyl groups"/>
    <property type="evidence" value="ECO:0007669"/>
    <property type="project" value="InterPro"/>
</dbReference>
<dbReference type="RefSeq" id="WP_174404343.1">
    <property type="nucleotide sequence ID" value="NZ_BLVO01000012.1"/>
</dbReference>
<dbReference type="Proteomes" id="UP000503840">
    <property type="component" value="Unassembled WGS sequence"/>
</dbReference>
<evidence type="ECO:0000256" key="1">
    <source>
        <dbReference type="ARBA" id="ARBA00022679"/>
    </source>
</evidence>
<evidence type="ECO:0000313" key="5">
    <source>
        <dbReference type="Proteomes" id="UP000503840"/>
    </source>
</evidence>
<dbReference type="PANTHER" id="PTHR43800:SF1">
    <property type="entry name" value="PEPTIDYL-LYSINE N-ACETYLTRANSFERASE YJAB"/>
    <property type="match status" value="1"/>
</dbReference>
<dbReference type="EMBL" id="BLVO01000012">
    <property type="protein sequence ID" value="GFM32652.1"/>
    <property type="molecule type" value="Genomic_DNA"/>
</dbReference>
<gene>
    <name evidence="4" type="ORF">DSM101010T_10170</name>
</gene>
<dbReference type="CDD" id="cd04301">
    <property type="entry name" value="NAT_SF"/>
    <property type="match status" value="1"/>
</dbReference>
<dbReference type="InterPro" id="IPR016181">
    <property type="entry name" value="Acyl_CoA_acyltransferase"/>
</dbReference>
<accession>A0A7J0BHH2</accession>
<dbReference type="SUPFAM" id="SSF55729">
    <property type="entry name" value="Acyl-CoA N-acyltransferases (Nat)"/>
    <property type="match status" value="1"/>
</dbReference>
<dbReference type="PROSITE" id="PS51186">
    <property type="entry name" value="GNAT"/>
    <property type="match status" value="1"/>
</dbReference>
<dbReference type="PANTHER" id="PTHR43800">
    <property type="entry name" value="PEPTIDYL-LYSINE N-ACETYLTRANSFERASE YJAB"/>
    <property type="match status" value="1"/>
</dbReference>
<protein>
    <recommendedName>
        <fullName evidence="3">N-acetyltransferase domain-containing protein</fullName>
    </recommendedName>
</protein>
<dbReference type="Gene3D" id="3.40.630.30">
    <property type="match status" value="1"/>
</dbReference>
<reference evidence="4 5" key="1">
    <citation type="submission" date="2020-05" db="EMBL/GenBank/DDBJ databases">
        <title>Draft genome sequence of Desulfovibrio sp. strain HN2T.</title>
        <authorList>
            <person name="Ueno A."/>
            <person name="Tamazawa S."/>
            <person name="Tamamura S."/>
            <person name="Murakami T."/>
            <person name="Kiyama T."/>
            <person name="Inomata H."/>
            <person name="Amano Y."/>
            <person name="Miyakawa K."/>
            <person name="Tamaki H."/>
            <person name="Naganuma T."/>
            <person name="Kaneko K."/>
        </authorList>
    </citation>
    <scope>NUCLEOTIDE SEQUENCE [LARGE SCALE GENOMIC DNA]</scope>
    <source>
        <strain evidence="4 5">HN2</strain>
    </source>
</reference>
<evidence type="ECO:0000313" key="4">
    <source>
        <dbReference type="EMBL" id="GFM32652.1"/>
    </source>
</evidence>
<proteinExistence type="predicted"/>
<organism evidence="4 5">
    <name type="scientific">Desulfovibrio subterraneus</name>
    <dbReference type="NCBI Taxonomy" id="2718620"/>
    <lineage>
        <taxon>Bacteria</taxon>
        <taxon>Pseudomonadati</taxon>
        <taxon>Thermodesulfobacteriota</taxon>
        <taxon>Desulfovibrionia</taxon>
        <taxon>Desulfovibrionales</taxon>
        <taxon>Desulfovibrionaceae</taxon>
        <taxon>Desulfovibrio</taxon>
    </lineage>
</organism>
<dbReference type="InterPro" id="IPR000182">
    <property type="entry name" value="GNAT_dom"/>
</dbReference>
<name>A0A7J0BHH2_9BACT</name>
<evidence type="ECO:0000259" key="3">
    <source>
        <dbReference type="PROSITE" id="PS51186"/>
    </source>
</evidence>
<dbReference type="AlphaFoldDB" id="A0A7J0BHH2"/>
<feature type="domain" description="N-acetyltransferase" evidence="3">
    <location>
        <begin position="3"/>
        <end position="146"/>
    </location>
</feature>
<keyword evidence="1" id="KW-0808">Transferase</keyword>
<keyword evidence="2" id="KW-0012">Acyltransferase</keyword>
<sequence length="148" mass="16864">MNQHIRSYRTEDGEAVLDIWLKASRAGHPFFSEEELLRQYDLVKNHYLPVAEMWVYDSGTVQGFIGMLGTTIGGLFVLPQASGKGIGARLIRHVADMRGPLTVEVFSANTRAFSFYRRSGFIECERSINMEVVPHQEFIIMRQQPEQA</sequence>
<evidence type="ECO:0000256" key="2">
    <source>
        <dbReference type="ARBA" id="ARBA00023315"/>
    </source>
</evidence>